<dbReference type="STRING" id="6669.E9FQN4"/>
<dbReference type="Pfam" id="PF14750">
    <property type="entry name" value="INTS2"/>
    <property type="match status" value="1"/>
</dbReference>
<accession>E9FQN4</accession>
<dbReference type="OrthoDB" id="70899at2759"/>
<dbReference type="EMBL" id="GL732523">
    <property type="protein sequence ID" value="EFX90015.1"/>
    <property type="molecule type" value="Genomic_DNA"/>
</dbReference>
<proteinExistence type="predicted"/>
<dbReference type="Proteomes" id="UP000000305">
    <property type="component" value="Unassembled WGS sequence"/>
</dbReference>
<evidence type="ECO:0000313" key="2">
    <source>
        <dbReference type="Proteomes" id="UP000000305"/>
    </source>
</evidence>
<dbReference type="PANTHER" id="PTHR28608">
    <property type="entry name" value="INTEGRATOR COMPLEX SUBUNIT 2"/>
    <property type="match status" value="1"/>
</dbReference>
<name>E9FQN4_DAPPU</name>
<reference evidence="1 2" key="1">
    <citation type="journal article" date="2011" name="Science">
        <title>The ecoresponsive genome of Daphnia pulex.</title>
        <authorList>
            <person name="Colbourne J.K."/>
            <person name="Pfrender M.E."/>
            <person name="Gilbert D."/>
            <person name="Thomas W.K."/>
            <person name="Tucker A."/>
            <person name="Oakley T.H."/>
            <person name="Tokishita S."/>
            <person name="Aerts A."/>
            <person name="Arnold G.J."/>
            <person name="Basu M.K."/>
            <person name="Bauer D.J."/>
            <person name="Caceres C.E."/>
            <person name="Carmel L."/>
            <person name="Casola C."/>
            <person name="Choi J.H."/>
            <person name="Detter J.C."/>
            <person name="Dong Q."/>
            <person name="Dusheyko S."/>
            <person name="Eads B.D."/>
            <person name="Frohlich T."/>
            <person name="Geiler-Samerotte K.A."/>
            <person name="Gerlach D."/>
            <person name="Hatcher P."/>
            <person name="Jogdeo S."/>
            <person name="Krijgsveld J."/>
            <person name="Kriventseva E.V."/>
            <person name="Kultz D."/>
            <person name="Laforsch C."/>
            <person name="Lindquist E."/>
            <person name="Lopez J."/>
            <person name="Manak J.R."/>
            <person name="Muller J."/>
            <person name="Pangilinan J."/>
            <person name="Patwardhan R.P."/>
            <person name="Pitluck S."/>
            <person name="Pritham E.J."/>
            <person name="Rechtsteiner A."/>
            <person name="Rho M."/>
            <person name="Rogozin I.B."/>
            <person name="Sakarya O."/>
            <person name="Salamov A."/>
            <person name="Schaack S."/>
            <person name="Shapiro H."/>
            <person name="Shiga Y."/>
            <person name="Skalitzky C."/>
            <person name="Smith Z."/>
            <person name="Souvorov A."/>
            <person name="Sung W."/>
            <person name="Tang Z."/>
            <person name="Tsuchiya D."/>
            <person name="Tu H."/>
            <person name="Vos H."/>
            <person name="Wang M."/>
            <person name="Wolf Y.I."/>
            <person name="Yamagata H."/>
            <person name="Yamada T."/>
            <person name="Ye Y."/>
            <person name="Shaw J.R."/>
            <person name="Andrews J."/>
            <person name="Crease T.J."/>
            <person name="Tang H."/>
            <person name="Lucas S.M."/>
            <person name="Robertson H.M."/>
            <person name="Bork P."/>
            <person name="Koonin E.V."/>
            <person name="Zdobnov E.M."/>
            <person name="Grigoriev I.V."/>
            <person name="Lynch M."/>
            <person name="Boore J.L."/>
        </authorList>
    </citation>
    <scope>NUCLEOTIDE SEQUENCE [LARGE SCALE GENOMIC DNA]</scope>
</reference>
<dbReference type="InParanoid" id="E9FQN4"/>
<dbReference type="PANTHER" id="PTHR28608:SF1">
    <property type="entry name" value="INTEGRATOR COMPLEX SUBUNIT 2"/>
    <property type="match status" value="1"/>
</dbReference>
<keyword evidence="2" id="KW-1185">Reference proteome</keyword>
<dbReference type="InterPro" id="IPR029321">
    <property type="entry name" value="INTS2"/>
</dbReference>
<dbReference type="AlphaFoldDB" id="E9FQN4"/>
<sequence>MLSAHNFPWKTVHLLLHHLTFDPLHVLRYNPRVFRCPPAMQIVLYMLEAWIVLELSLQTPKDEANDQRISELREIQSIVCSFLHQLFIADPNLVKLVHFQGYPSAPLTTQGIHSMHICLDFLPELLAQPIIGNLAKQLFAVDLISHLSLQFALPRPFNVARLAVNTISTLLSVFLPALVRIATAFPPLLDDIVSFLVQLGSVCLSQSCLHDSYDHRIVSSLLRQLDHEMIVDEEEEMGEAVAVSEKIMEEIFTPLC</sequence>
<gene>
    <name evidence="1" type="ORF">DAPPUDRAFT_232328</name>
</gene>
<protein>
    <submittedName>
        <fullName evidence="1">Uncharacterized protein</fullName>
    </submittedName>
</protein>
<dbReference type="KEGG" id="dpx:DAPPUDRAFT_232328"/>
<evidence type="ECO:0000313" key="1">
    <source>
        <dbReference type="EMBL" id="EFX90015.1"/>
    </source>
</evidence>
<dbReference type="HOGENOM" id="CLU_1086873_0_0_1"/>
<dbReference type="GO" id="GO:0032039">
    <property type="term" value="C:integrator complex"/>
    <property type="evidence" value="ECO:0007669"/>
    <property type="project" value="InterPro"/>
</dbReference>
<organism evidence="1 2">
    <name type="scientific">Daphnia pulex</name>
    <name type="common">Water flea</name>
    <dbReference type="NCBI Taxonomy" id="6669"/>
    <lineage>
        <taxon>Eukaryota</taxon>
        <taxon>Metazoa</taxon>
        <taxon>Ecdysozoa</taxon>
        <taxon>Arthropoda</taxon>
        <taxon>Crustacea</taxon>
        <taxon>Branchiopoda</taxon>
        <taxon>Diplostraca</taxon>
        <taxon>Cladocera</taxon>
        <taxon>Anomopoda</taxon>
        <taxon>Daphniidae</taxon>
        <taxon>Daphnia</taxon>
    </lineage>
</organism>
<dbReference type="eggNOG" id="ENOG502QSP2">
    <property type="taxonomic scope" value="Eukaryota"/>
</dbReference>